<dbReference type="EMBL" id="MHOT01000022">
    <property type="protein sequence ID" value="OGZ68417.1"/>
    <property type="molecule type" value="Genomic_DNA"/>
</dbReference>
<organism evidence="1 2">
    <name type="scientific">Candidatus Staskawiczbacteria bacterium RIFCSPHIGHO2_02_FULL_42_22</name>
    <dbReference type="NCBI Taxonomy" id="1802207"/>
    <lineage>
        <taxon>Bacteria</taxon>
        <taxon>Candidatus Staskawicziibacteriota</taxon>
    </lineage>
</organism>
<accession>A0A1G2I166</accession>
<dbReference type="Proteomes" id="UP000178820">
    <property type="component" value="Unassembled WGS sequence"/>
</dbReference>
<gene>
    <name evidence="1" type="ORF">A3D44_00550</name>
</gene>
<comment type="caution">
    <text evidence="1">The sequence shown here is derived from an EMBL/GenBank/DDBJ whole genome shotgun (WGS) entry which is preliminary data.</text>
</comment>
<name>A0A1G2I166_9BACT</name>
<sequence>MGKLFTEVPLVHSTSTAKKTQPPTRQVNLDDEGKIVSNLELRNTFVQTGELAATNCARSLGIS</sequence>
<dbReference type="AlphaFoldDB" id="A0A1G2I166"/>
<protein>
    <submittedName>
        <fullName evidence="1">Uncharacterized protein</fullName>
    </submittedName>
</protein>
<proteinExistence type="predicted"/>
<evidence type="ECO:0000313" key="2">
    <source>
        <dbReference type="Proteomes" id="UP000178820"/>
    </source>
</evidence>
<evidence type="ECO:0000313" key="1">
    <source>
        <dbReference type="EMBL" id="OGZ68417.1"/>
    </source>
</evidence>
<reference evidence="1 2" key="1">
    <citation type="journal article" date="2016" name="Nat. Commun.">
        <title>Thousands of microbial genomes shed light on interconnected biogeochemical processes in an aquifer system.</title>
        <authorList>
            <person name="Anantharaman K."/>
            <person name="Brown C.T."/>
            <person name="Hug L.A."/>
            <person name="Sharon I."/>
            <person name="Castelle C.J."/>
            <person name="Probst A.J."/>
            <person name="Thomas B.C."/>
            <person name="Singh A."/>
            <person name="Wilkins M.J."/>
            <person name="Karaoz U."/>
            <person name="Brodie E.L."/>
            <person name="Williams K.H."/>
            <person name="Hubbard S.S."/>
            <person name="Banfield J.F."/>
        </authorList>
    </citation>
    <scope>NUCLEOTIDE SEQUENCE [LARGE SCALE GENOMIC DNA]</scope>
</reference>